<dbReference type="SMART" id="SM00320">
    <property type="entry name" value="WD40"/>
    <property type="match status" value="2"/>
</dbReference>
<comment type="caution">
    <text evidence="2">The sequence shown here is derived from an EMBL/GenBank/DDBJ whole genome shotgun (WGS) entry which is preliminary data.</text>
</comment>
<feature type="repeat" description="WD" evidence="1">
    <location>
        <begin position="82"/>
        <end position="123"/>
    </location>
</feature>
<dbReference type="PROSITE" id="PS50294">
    <property type="entry name" value="WD_REPEATS_REGION"/>
    <property type="match status" value="2"/>
</dbReference>
<dbReference type="EMBL" id="CAJJDO010000117">
    <property type="protein sequence ID" value="CAD8197935.1"/>
    <property type="molecule type" value="Genomic_DNA"/>
</dbReference>
<dbReference type="PANTHER" id="PTHR45333:SF1">
    <property type="entry name" value="CHROMOSOME UNDETERMINED SCAFFOLD_625, WHOLE GENOME SHOTGUN SEQUENCE"/>
    <property type="match status" value="1"/>
</dbReference>
<organism evidence="2 3">
    <name type="scientific">Paramecium pentaurelia</name>
    <dbReference type="NCBI Taxonomy" id="43138"/>
    <lineage>
        <taxon>Eukaryota</taxon>
        <taxon>Sar</taxon>
        <taxon>Alveolata</taxon>
        <taxon>Ciliophora</taxon>
        <taxon>Intramacronucleata</taxon>
        <taxon>Oligohymenophorea</taxon>
        <taxon>Peniculida</taxon>
        <taxon>Parameciidae</taxon>
        <taxon>Paramecium</taxon>
    </lineage>
</organism>
<keyword evidence="1" id="KW-0853">WD repeat</keyword>
<feature type="repeat" description="WD" evidence="1">
    <location>
        <begin position="40"/>
        <end position="81"/>
    </location>
</feature>
<evidence type="ECO:0000313" key="3">
    <source>
        <dbReference type="Proteomes" id="UP000689195"/>
    </source>
</evidence>
<proteinExistence type="predicted"/>
<dbReference type="OrthoDB" id="16717at2759"/>
<dbReference type="Proteomes" id="UP000689195">
    <property type="component" value="Unassembled WGS sequence"/>
</dbReference>
<accession>A0A8S1XAG6</accession>
<evidence type="ECO:0000313" key="2">
    <source>
        <dbReference type="EMBL" id="CAD8197935.1"/>
    </source>
</evidence>
<dbReference type="PROSITE" id="PS50082">
    <property type="entry name" value="WD_REPEATS_2"/>
    <property type="match status" value="2"/>
</dbReference>
<sequence>MEEFKNLRIEQIRCKNPFYNKIDNSICLWDVQTGQKLGKLEGQHECVKSVCFSPDGNTLASGGDDKVICLWEVKTKKKKTKLNGQTNTVQSVCFSPDGNTVASGSDDKSICFWDVITGQEIKSSDKNYKDILAQIKIPLQQHSHISEGPSNFITTLLISQSAIFQAQGALVLEGEFINHHGIDSRPLLKSKSSCISENQLGCHQK</sequence>
<reference evidence="2" key="1">
    <citation type="submission" date="2021-01" db="EMBL/GenBank/DDBJ databases">
        <authorList>
            <consortium name="Genoscope - CEA"/>
            <person name="William W."/>
        </authorList>
    </citation>
    <scope>NUCLEOTIDE SEQUENCE</scope>
</reference>
<evidence type="ECO:0000256" key="1">
    <source>
        <dbReference type="PROSITE-ProRule" id="PRU00221"/>
    </source>
</evidence>
<keyword evidence="3" id="KW-1185">Reference proteome</keyword>
<dbReference type="InterPro" id="IPR001680">
    <property type="entry name" value="WD40_rpt"/>
</dbReference>
<dbReference type="InterPro" id="IPR019775">
    <property type="entry name" value="WD40_repeat_CS"/>
</dbReference>
<dbReference type="PROSITE" id="PS00678">
    <property type="entry name" value="WD_REPEATS_1"/>
    <property type="match status" value="2"/>
</dbReference>
<dbReference type="PANTHER" id="PTHR45333">
    <property type="entry name" value="MEMBRANE PROTEIN-RELATED"/>
    <property type="match status" value="1"/>
</dbReference>
<dbReference type="Pfam" id="PF00400">
    <property type="entry name" value="WD40"/>
    <property type="match status" value="2"/>
</dbReference>
<protein>
    <submittedName>
        <fullName evidence="2">Uncharacterized protein</fullName>
    </submittedName>
</protein>
<dbReference type="AlphaFoldDB" id="A0A8S1XAG6"/>
<gene>
    <name evidence="2" type="ORF">PPENT_87.1.T1170006</name>
</gene>
<name>A0A8S1XAG6_9CILI</name>